<keyword evidence="6" id="KW-0560">Oxidoreductase</keyword>
<dbReference type="AlphaFoldDB" id="A0A4E0PT92"/>
<dbReference type="GO" id="GO:0005829">
    <property type="term" value="C:cytosol"/>
    <property type="evidence" value="ECO:0007669"/>
    <property type="project" value="TreeGrafter"/>
</dbReference>
<comment type="pathway">
    <text evidence="2">One-carbon metabolism; tetrahydrofolate interconversion.</text>
</comment>
<dbReference type="GO" id="GO:0009086">
    <property type="term" value="P:methionine biosynthetic process"/>
    <property type="evidence" value="ECO:0007669"/>
    <property type="project" value="TreeGrafter"/>
</dbReference>
<keyword evidence="5" id="KW-0274">FAD</keyword>
<keyword evidence="8" id="KW-1185">Reference proteome</keyword>
<evidence type="ECO:0000256" key="6">
    <source>
        <dbReference type="ARBA" id="ARBA00023002"/>
    </source>
</evidence>
<name>A0A4E0PT92_9EURY</name>
<dbReference type="CDD" id="cd00537">
    <property type="entry name" value="MTHFR"/>
    <property type="match status" value="1"/>
</dbReference>
<dbReference type="GO" id="GO:0071949">
    <property type="term" value="F:FAD binding"/>
    <property type="evidence" value="ECO:0007669"/>
    <property type="project" value="TreeGrafter"/>
</dbReference>
<dbReference type="UniPathway" id="UPA00193"/>
<comment type="similarity">
    <text evidence="3">Belongs to the methylenetetrahydrofolate reductase family.</text>
</comment>
<dbReference type="Pfam" id="PF02219">
    <property type="entry name" value="MTHFR"/>
    <property type="match status" value="1"/>
</dbReference>
<dbReference type="RefSeq" id="WP_135390411.1">
    <property type="nucleotide sequence ID" value="NZ_PGGK01000016.1"/>
</dbReference>
<proteinExistence type="inferred from homology"/>
<evidence type="ECO:0000256" key="3">
    <source>
        <dbReference type="ARBA" id="ARBA00006743"/>
    </source>
</evidence>
<evidence type="ECO:0000256" key="5">
    <source>
        <dbReference type="ARBA" id="ARBA00022827"/>
    </source>
</evidence>
<dbReference type="GO" id="GO:0004489">
    <property type="term" value="F:methylenetetrahydrofolate reductase [NAD(P)H] activity"/>
    <property type="evidence" value="ECO:0007669"/>
    <property type="project" value="InterPro"/>
</dbReference>
<dbReference type="SUPFAM" id="SSF51730">
    <property type="entry name" value="FAD-linked oxidoreductase"/>
    <property type="match status" value="1"/>
</dbReference>
<evidence type="ECO:0000256" key="2">
    <source>
        <dbReference type="ARBA" id="ARBA00004777"/>
    </source>
</evidence>
<keyword evidence="4" id="KW-0285">Flavoprotein</keyword>
<accession>A0A4E0PT92</accession>
<gene>
    <name evidence="7" type="ORF">CUN85_11310</name>
</gene>
<evidence type="ECO:0000313" key="8">
    <source>
        <dbReference type="Proteomes" id="UP000297295"/>
    </source>
</evidence>
<comment type="caution">
    <text evidence="7">The sequence shown here is derived from an EMBL/GenBank/DDBJ whole genome shotgun (WGS) entry which is preliminary data.</text>
</comment>
<comment type="cofactor">
    <cofactor evidence="1">
        <name>FAD</name>
        <dbReference type="ChEBI" id="CHEBI:57692"/>
    </cofactor>
</comment>
<reference evidence="7 8" key="1">
    <citation type="submission" date="2017-11" db="EMBL/GenBank/DDBJ databases">
        <title>Isolation and Characterization of Methanogenic Archaea from Saline Meromictic Lake at Siberia.</title>
        <authorList>
            <person name="Shen Y."/>
            <person name="Huang H.-H."/>
            <person name="Lai M.-C."/>
            <person name="Chen S.-C."/>
        </authorList>
    </citation>
    <scope>NUCLEOTIDE SEQUENCE [LARGE SCALE GENOMIC DNA]</scope>
    <source>
        <strain evidence="7 8">SY-01</strain>
    </source>
</reference>
<evidence type="ECO:0000313" key="7">
    <source>
        <dbReference type="EMBL" id="TGC07387.1"/>
    </source>
</evidence>
<evidence type="ECO:0000256" key="1">
    <source>
        <dbReference type="ARBA" id="ARBA00001974"/>
    </source>
</evidence>
<dbReference type="PANTHER" id="PTHR45754">
    <property type="entry name" value="METHYLENETETRAHYDROFOLATE REDUCTASE"/>
    <property type="match status" value="1"/>
</dbReference>
<dbReference type="InterPro" id="IPR029041">
    <property type="entry name" value="FAD-linked_oxidoreductase-like"/>
</dbReference>
<organism evidence="7 8">
    <name type="scientific">Methanolobus halotolerans</name>
    <dbReference type="NCBI Taxonomy" id="2052935"/>
    <lineage>
        <taxon>Archaea</taxon>
        <taxon>Methanobacteriati</taxon>
        <taxon>Methanobacteriota</taxon>
        <taxon>Stenosarchaea group</taxon>
        <taxon>Methanomicrobia</taxon>
        <taxon>Methanosarcinales</taxon>
        <taxon>Methanosarcinaceae</taxon>
        <taxon>Methanolobus</taxon>
    </lineage>
</organism>
<dbReference type="Proteomes" id="UP000297295">
    <property type="component" value="Unassembled WGS sequence"/>
</dbReference>
<dbReference type="Gene3D" id="3.20.20.220">
    <property type="match status" value="1"/>
</dbReference>
<dbReference type="EMBL" id="PGGK01000016">
    <property type="protein sequence ID" value="TGC07387.1"/>
    <property type="molecule type" value="Genomic_DNA"/>
</dbReference>
<dbReference type="InterPro" id="IPR003171">
    <property type="entry name" value="Mehydrof_redctse-like"/>
</dbReference>
<dbReference type="GO" id="GO:0035999">
    <property type="term" value="P:tetrahydrofolate interconversion"/>
    <property type="evidence" value="ECO:0007669"/>
    <property type="project" value="UniProtKB-UniPathway"/>
</dbReference>
<dbReference type="PANTHER" id="PTHR45754:SF3">
    <property type="entry name" value="METHYLENETETRAHYDROFOLATE REDUCTASE (NADPH)"/>
    <property type="match status" value="1"/>
</dbReference>
<protein>
    <submittedName>
        <fullName evidence="7">5,10-methylenetetrahydrofolate reductase</fullName>
    </submittedName>
</protein>
<dbReference type="OrthoDB" id="146284at2157"/>
<sequence>MSQTFKNKLISDDFLITAEVSPPKGTDLSESIADADIIRNWADALNVTDNQRAVMRMSPVAVSKNLLDAGHEVIMQLTCRDRNRLALQSELLGAFALGVRNMCVMTGDHTTKGDHPGARPVYDMDSVQLLDIIRRMKEGHDLAGNVIDKPPAFTVGAVTNTDPSKNMQMMKLRKKSKMGLDFIQTQAVYDIGQFEAFMEAIGDIEVPVIAGLIPLKSAKMAHFMNENVPGINVPAEVTQRMANAEKPIEEGISICSEAINELKELCRGIHIMPIGKHVNTPKILEIAGIRKKNND</sequence>
<evidence type="ECO:0000256" key="4">
    <source>
        <dbReference type="ARBA" id="ARBA00022630"/>
    </source>
</evidence>